<dbReference type="SUPFAM" id="SSF53474">
    <property type="entry name" value="alpha/beta-Hydrolases"/>
    <property type="match status" value="1"/>
</dbReference>
<dbReference type="Pfam" id="PF07748">
    <property type="entry name" value="Glyco_hydro_38C"/>
    <property type="match status" value="1"/>
</dbReference>
<dbReference type="OrthoDB" id="19657at2759"/>
<protein>
    <recommendedName>
        <fullName evidence="5">AB hydrolase-1 domain-containing protein</fullName>
    </recommendedName>
</protein>
<dbReference type="InterPro" id="IPR011682">
    <property type="entry name" value="Glyco_hydro_38_C"/>
</dbReference>
<keyword evidence="4" id="KW-1185">Reference proteome</keyword>
<feature type="non-terminal residue" evidence="3">
    <location>
        <position position="1"/>
    </location>
</feature>
<proteinExistence type="predicted"/>
<name>A0A7J7MD33_9MAGN</name>
<comment type="caution">
    <text evidence="3">The sequence shown here is derived from an EMBL/GenBank/DDBJ whole genome shotgun (WGS) entry which is preliminary data.</text>
</comment>
<sequence length="250" mass="27496">VSGKLNSVGDQYSVNTMENLIGTLTKLEADLLSTDLKNSAANIDETGNVGIVLVHGLGGGVFSWRHVMGVLARQVGCEVVAFDRPGWGLTSPSRKNDWEENQLPNPYKLETQVDLLLSFCLEMGFSSVVLIGHDDGARELEIPSMGIVLIGVSLSREVVLAFARILLRTSLGKKHLVSLTILQGPVLAEVHQRINPWIRQITRVYKGKEHVEVEFAIKPIPVDDGRGKEVATLILTTMKTNKMFYTDYNG</sequence>
<dbReference type="PANTHER" id="PTHR43689">
    <property type="entry name" value="HYDROLASE"/>
    <property type="match status" value="1"/>
</dbReference>
<accession>A0A7J7MD33</accession>
<dbReference type="InterPro" id="IPR011013">
    <property type="entry name" value="Gal_mutarotase_sf_dom"/>
</dbReference>
<evidence type="ECO:0000313" key="4">
    <source>
        <dbReference type="Proteomes" id="UP000541444"/>
    </source>
</evidence>
<dbReference type="Gene3D" id="2.70.98.30">
    <property type="entry name" value="Golgi alpha-mannosidase II, domain 4"/>
    <property type="match status" value="1"/>
</dbReference>
<feature type="domain" description="Glycosyl hydrolase family 38 C-terminal" evidence="1">
    <location>
        <begin position="177"/>
        <end position="250"/>
    </location>
</feature>
<dbReference type="PANTHER" id="PTHR43689:SF8">
    <property type="entry name" value="ALPHA_BETA-HYDROLASES SUPERFAMILY PROTEIN"/>
    <property type="match status" value="1"/>
</dbReference>
<dbReference type="InterPro" id="IPR029058">
    <property type="entry name" value="AB_hydrolase_fold"/>
</dbReference>
<evidence type="ECO:0000259" key="1">
    <source>
        <dbReference type="Pfam" id="PF07748"/>
    </source>
</evidence>
<evidence type="ECO:0008006" key="5">
    <source>
        <dbReference type="Google" id="ProtNLM"/>
    </source>
</evidence>
<feature type="domain" description="AB hydrolase-1" evidence="2">
    <location>
        <begin position="51"/>
        <end position="147"/>
    </location>
</feature>
<dbReference type="GO" id="GO:0004559">
    <property type="term" value="F:alpha-mannosidase activity"/>
    <property type="evidence" value="ECO:0007669"/>
    <property type="project" value="InterPro"/>
</dbReference>
<dbReference type="SUPFAM" id="SSF74650">
    <property type="entry name" value="Galactose mutarotase-like"/>
    <property type="match status" value="1"/>
</dbReference>
<dbReference type="GO" id="GO:0006013">
    <property type="term" value="P:mannose metabolic process"/>
    <property type="evidence" value="ECO:0007669"/>
    <property type="project" value="InterPro"/>
</dbReference>
<dbReference type="InterPro" id="IPR000073">
    <property type="entry name" value="AB_hydrolase_1"/>
</dbReference>
<dbReference type="Gene3D" id="3.40.50.1820">
    <property type="entry name" value="alpha/beta hydrolase"/>
    <property type="match status" value="1"/>
</dbReference>
<reference evidence="3 4" key="1">
    <citation type="journal article" date="2020" name="IScience">
        <title>Genome Sequencing of the Endangered Kingdonia uniflora (Circaeasteraceae, Ranunculales) Reveals Potential Mechanisms of Evolutionary Specialization.</title>
        <authorList>
            <person name="Sun Y."/>
            <person name="Deng T."/>
            <person name="Zhang A."/>
            <person name="Moore M.J."/>
            <person name="Landis J.B."/>
            <person name="Lin N."/>
            <person name="Zhang H."/>
            <person name="Zhang X."/>
            <person name="Huang J."/>
            <person name="Zhang X."/>
            <person name="Sun H."/>
            <person name="Wang H."/>
        </authorList>
    </citation>
    <scope>NUCLEOTIDE SEQUENCE [LARGE SCALE GENOMIC DNA]</scope>
    <source>
        <strain evidence="3">TB1705</strain>
        <tissue evidence="3">Leaf</tissue>
    </source>
</reference>
<dbReference type="Proteomes" id="UP000541444">
    <property type="component" value="Unassembled WGS sequence"/>
</dbReference>
<dbReference type="AlphaFoldDB" id="A0A7J7MD33"/>
<organism evidence="3 4">
    <name type="scientific">Kingdonia uniflora</name>
    <dbReference type="NCBI Taxonomy" id="39325"/>
    <lineage>
        <taxon>Eukaryota</taxon>
        <taxon>Viridiplantae</taxon>
        <taxon>Streptophyta</taxon>
        <taxon>Embryophyta</taxon>
        <taxon>Tracheophyta</taxon>
        <taxon>Spermatophyta</taxon>
        <taxon>Magnoliopsida</taxon>
        <taxon>Ranunculales</taxon>
        <taxon>Circaeasteraceae</taxon>
        <taxon>Kingdonia</taxon>
    </lineage>
</organism>
<evidence type="ECO:0000313" key="3">
    <source>
        <dbReference type="EMBL" id="KAF6152795.1"/>
    </source>
</evidence>
<dbReference type="Pfam" id="PF12697">
    <property type="entry name" value="Abhydrolase_6"/>
    <property type="match status" value="1"/>
</dbReference>
<evidence type="ECO:0000259" key="2">
    <source>
        <dbReference type="Pfam" id="PF12697"/>
    </source>
</evidence>
<dbReference type="GO" id="GO:0030246">
    <property type="term" value="F:carbohydrate binding"/>
    <property type="evidence" value="ECO:0007669"/>
    <property type="project" value="InterPro"/>
</dbReference>
<dbReference type="EMBL" id="JACGCM010001609">
    <property type="protein sequence ID" value="KAF6152795.1"/>
    <property type="molecule type" value="Genomic_DNA"/>
</dbReference>
<gene>
    <name evidence="3" type="ORF">GIB67_004624</name>
</gene>